<comment type="caution">
    <text evidence="1">The sequence shown here is derived from an EMBL/GenBank/DDBJ whole genome shotgun (WGS) entry which is preliminary data.</text>
</comment>
<dbReference type="EMBL" id="JQFK01000934">
    <property type="protein sequence ID" value="KGK35135.1"/>
    <property type="molecule type" value="Genomic_DNA"/>
</dbReference>
<name>A0A099NL09_PICKU</name>
<evidence type="ECO:0000313" key="3">
    <source>
        <dbReference type="Proteomes" id="UP000029867"/>
    </source>
</evidence>
<sequence length="26" mass="3135">MEEERHLLLLLLELTSTTPILLWPSW</sequence>
<protein>
    <submittedName>
        <fullName evidence="1">Uncharacterized protein</fullName>
    </submittedName>
</protein>
<evidence type="ECO:0000313" key="1">
    <source>
        <dbReference type="EMBL" id="KGK32617.1"/>
    </source>
</evidence>
<reference evidence="1" key="2">
    <citation type="submission" date="2014-08" db="EMBL/GenBank/DDBJ databases">
        <title>Exploiting Issatchenkia orientalis SD108 for Succinic Acid Production.</title>
        <authorList>
            <person name="Xiao H."/>
            <person name="Shao Z."/>
            <person name="Jiang Y."/>
            <person name="Dole S."/>
            <person name="Zhao H."/>
        </authorList>
    </citation>
    <scope>NUCLEOTIDE SEQUENCE [LARGE SCALE GENOMIC DNA]</scope>
    <source>
        <strain evidence="1">SD108</strain>
    </source>
</reference>
<gene>
    <name evidence="2" type="ORF">JL09_g5715</name>
    <name evidence="1" type="ORF">JL09_g6776</name>
</gene>
<dbReference type="AlphaFoldDB" id="A0A099NL09"/>
<accession>A0A099NL09</accession>
<proteinExistence type="predicted"/>
<dbReference type="EMBL" id="JQFK01002046">
    <property type="protein sequence ID" value="KGK32617.1"/>
    <property type="molecule type" value="Genomic_DNA"/>
</dbReference>
<dbReference type="Proteomes" id="UP000029867">
    <property type="component" value="Unassembled WGS sequence"/>
</dbReference>
<reference evidence="3" key="1">
    <citation type="journal article" date="2014" name="Microb. Cell Fact.">
        <title>Exploiting Issatchenkia orientalis SD108 for succinic acid production.</title>
        <authorList>
            <person name="Xiao H."/>
            <person name="Shao Z."/>
            <person name="Jiang Y."/>
            <person name="Dole S."/>
            <person name="Zhao H."/>
        </authorList>
    </citation>
    <scope>NUCLEOTIDE SEQUENCE [LARGE SCALE GENOMIC DNA]</scope>
    <source>
        <strain evidence="3">SD108</strain>
    </source>
</reference>
<organism evidence="1 3">
    <name type="scientific">Pichia kudriavzevii</name>
    <name type="common">Yeast</name>
    <name type="synonym">Issatchenkia orientalis</name>
    <dbReference type="NCBI Taxonomy" id="4909"/>
    <lineage>
        <taxon>Eukaryota</taxon>
        <taxon>Fungi</taxon>
        <taxon>Dikarya</taxon>
        <taxon>Ascomycota</taxon>
        <taxon>Saccharomycotina</taxon>
        <taxon>Pichiomycetes</taxon>
        <taxon>Pichiales</taxon>
        <taxon>Pichiaceae</taxon>
        <taxon>Pichia</taxon>
    </lineage>
</organism>
<dbReference type="HOGENOM" id="CLU_3417278_0_0_1"/>
<evidence type="ECO:0000313" key="2">
    <source>
        <dbReference type="EMBL" id="KGK35135.1"/>
    </source>
</evidence>